<gene>
    <name evidence="1" type="ORF">HZB08_01715</name>
</gene>
<dbReference type="GO" id="GO:0016787">
    <property type="term" value="F:hydrolase activity"/>
    <property type="evidence" value="ECO:0007669"/>
    <property type="project" value="UniProtKB-KW"/>
</dbReference>
<keyword evidence="1" id="KW-0378">Hydrolase</keyword>
<evidence type="ECO:0000313" key="1">
    <source>
        <dbReference type="EMBL" id="MBI5078725.1"/>
    </source>
</evidence>
<dbReference type="InterPro" id="IPR036514">
    <property type="entry name" value="SGNH_hydro_sf"/>
</dbReference>
<sequence length="593" mass="64133">MKSSQNKFFASLGVLLWIAAAGVLAGFGVEPDKAVSFHADSDTAKWDQYWKQGNDSAKLENSAGTLPTVLPGPMDAWGGGKPHGVELIIAAAPGKYELVVTFHETHEKFPPSLTIIQSGAQVWRGKLAAGGGKPGPYTAVFEKGTIRVPVSIAAGKNSIEIRNTGGSWAAPAEIYIFKGRTINADKLLHRLFSDPKAVFFTALPALMGLILFRAPSNGFRIAAAEAGIVAASFAVTAACIELGYRVYLKNRTEIKPATAHGAAFEKGRNFSLMDMLEPTGGFDLPYLLKPSLDGFFYGKHVKTNSRGFRGPEITVEKPAGVLRVAGLGDSVLFGWGVDYEQTMLYRLSELLTGGGGNIELINTAVPGYNTAVESAVYEKVARKFSPDIVVLLFVENDFYYPHIMAEPVSLLAVNKSYLAGALAGYFGARWGGAGVATENWMTSAEFEAKKDASKGDAGKTVAAISQGYEATTGKKAVENLIRRLGAMIRADKAIGVFVWPPFNVYPSQPKYDYPDLDERGHYEQVAREAGFLVPAMRQMFLDYVADHKAYCQGDILWLNENDSHPRPDAYEMMARAVFKSLQESGAPVKPGTK</sequence>
<name>A0A9D6YXN2_UNCSA</name>
<comment type="caution">
    <text evidence="1">The sequence shown here is derived from an EMBL/GenBank/DDBJ whole genome shotgun (WGS) entry which is preliminary data.</text>
</comment>
<dbReference type="EMBL" id="JACRKR010000088">
    <property type="protein sequence ID" value="MBI5078725.1"/>
    <property type="molecule type" value="Genomic_DNA"/>
</dbReference>
<organism evidence="1 2">
    <name type="scientific">Candidatus Saganbacteria bacterium</name>
    <dbReference type="NCBI Taxonomy" id="2575572"/>
    <lineage>
        <taxon>Bacteria</taxon>
        <taxon>Bacillati</taxon>
        <taxon>Saganbacteria</taxon>
    </lineage>
</organism>
<dbReference type="Gene3D" id="3.40.50.1110">
    <property type="entry name" value="SGNH hydrolase"/>
    <property type="match status" value="1"/>
</dbReference>
<accession>A0A9D6YXN2</accession>
<protein>
    <submittedName>
        <fullName evidence="1">SGNH/GDSL hydrolase family protein</fullName>
    </submittedName>
</protein>
<proteinExistence type="predicted"/>
<reference evidence="1" key="1">
    <citation type="submission" date="2020-07" db="EMBL/GenBank/DDBJ databases">
        <title>Huge and variable diversity of episymbiotic CPR bacteria and DPANN archaea in groundwater ecosystems.</title>
        <authorList>
            <person name="He C.Y."/>
            <person name="Keren R."/>
            <person name="Whittaker M."/>
            <person name="Farag I.F."/>
            <person name="Doudna J."/>
            <person name="Cate J.H.D."/>
            <person name="Banfield J.F."/>
        </authorList>
    </citation>
    <scope>NUCLEOTIDE SEQUENCE</scope>
    <source>
        <strain evidence="1">NC_groundwater_1860_Pr3_B-0.1um_51_7</strain>
    </source>
</reference>
<dbReference type="SUPFAM" id="SSF52266">
    <property type="entry name" value="SGNH hydrolase"/>
    <property type="match status" value="1"/>
</dbReference>
<evidence type="ECO:0000313" key="2">
    <source>
        <dbReference type="Proteomes" id="UP000808761"/>
    </source>
</evidence>
<dbReference type="CDD" id="cd00229">
    <property type="entry name" value="SGNH_hydrolase"/>
    <property type="match status" value="1"/>
</dbReference>
<dbReference type="Proteomes" id="UP000808761">
    <property type="component" value="Unassembled WGS sequence"/>
</dbReference>
<dbReference type="AlphaFoldDB" id="A0A9D6YXN2"/>